<name>A0A377B060_ECOLX</name>
<proteinExistence type="predicted"/>
<dbReference type="EMBL" id="UGED01000007">
    <property type="protein sequence ID" value="STL42700.1"/>
    <property type="molecule type" value="Genomic_DNA"/>
</dbReference>
<feature type="domain" description="Condensation" evidence="1">
    <location>
        <begin position="3"/>
        <end position="233"/>
    </location>
</feature>
<dbReference type="SUPFAM" id="SSF52777">
    <property type="entry name" value="CoA-dependent acyltransferases"/>
    <property type="match status" value="2"/>
</dbReference>
<accession>A0A377B060</accession>
<keyword evidence="2" id="KW-0548">Nucleotidyltransferase</keyword>
<organism evidence="2 3">
    <name type="scientific">Escherichia coli</name>
    <dbReference type="NCBI Taxonomy" id="562"/>
    <lineage>
        <taxon>Bacteria</taxon>
        <taxon>Pseudomonadati</taxon>
        <taxon>Pseudomonadota</taxon>
        <taxon>Gammaproteobacteria</taxon>
        <taxon>Enterobacterales</taxon>
        <taxon>Enterobacteriaceae</taxon>
        <taxon>Escherichia</taxon>
    </lineage>
</organism>
<dbReference type="InterPro" id="IPR001242">
    <property type="entry name" value="Condensation_dom"/>
</dbReference>
<evidence type="ECO:0000313" key="2">
    <source>
        <dbReference type="EMBL" id="STL42700.1"/>
    </source>
</evidence>
<gene>
    <name evidence="2" type="primary">entF_2</name>
    <name evidence="2" type="ORF">NCTC9962_02877</name>
</gene>
<dbReference type="Pfam" id="PF00668">
    <property type="entry name" value="Condensation"/>
    <property type="match status" value="1"/>
</dbReference>
<protein>
    <submittedName>
        <fullName evidence="2">Enterobactin synthase subunit F</fullName>
        <ecNumber evidence="2">2.7.7.-</ecNumber>
    </submittedName>
</protein>
<evidence type="ECO:0000259" key="1">
    <source>
        <dbReference type="Pfam" id="PF00668"/>
    </source>
</evidence>
<dbReference type="GO" id="GO:0016779">
    <property type="term" value="F:nucleotidyltransferase activity"/>
    <property type="evidence" value="ECO:0007669"/>
    <property type="project" value="UniProtKB-KW"/>
</dbReference>
<dbReference type="EC" id="2.7.7.-" evidence="2"/>
<dbReference type="Gene3D" id="3.30.559.30">
    <property type="entry name" value="Nonribosomal peptide synthetase, condensation domain"/>
    <property type="match status" value="1"/>
</dbReference>
<reference evidence="2 3" key="1">
    <citation type="submission" date="2018-06" db="EMBL/GenBank/DDBJ databases">
        <authorList>
            <consortium name="Pathogen Informatics"/>
            <person name="Doyle S."/>
        </authorList>
    </citation>
    <scope>NUCLEOTIDE SEQUENCE [LARGE SCALE GENOMIC DNA]</scope>
    <source>
        <strain evidence="2 3">NCTC9962</strain>
    </source>
</reference>
<dbReference type="Gene3D" id="3.30.559.10">
    <property type="entry name" value="Chloramphenicol acetyltransferase-like domain"/>
    <property type="match status" value="1"/>
</dbReference>
<dbReference type="InterPro" id="IPR023213">
    <property type="entry name" value="CAT-like_dom_sf"/>
</dbReference>
<dbReference type="Proteomes" id="UP000254052">
    <property type="component" value="Unassembled WGS sequence"/>
</dbReference>
<dbReference type="AlphaFoldDB" id="A0A377B060"/>
<evidence type="ECO:0000313" key="3">
    <source>
        <dbReference type="Proteomes" id="UP000254052"/>
    </source>
</evidence>
<keyword evidence="2" id="KW-0808">Transferase</keyword>
<sequence length="270" mass="30645">MVAGLAQADTLRMRFTEDNGEVWQWVDDALTFELPEIIDLRTNIDPHGTAQALMQADLQQDLRVDSGKPLVFHQLIQVADNRWYWYQRYHHLLVDGFSFPAITRQIANIYCTWLRGEPTPASPFTPFADVVEEYQQYRESEAWQRDAAFWAEQRRQLPPPASLSPAPLPGRSASADILRLKLEFTDGEFRQLATQLSGVQRTDLALALAALWLGRLCNRMDYAAGFIFMRRTGLGGADGYRTRAQRFAVGYSHCGARNAAGTGQPDWQHN</sequence>